<gene>
    <name evidence="1" type="ORF">DPPLL_07420</name>
</gene>
<accession>A0ABM7W6A6</accession>
<dbReference type="EMBL" id="AP025516">
    <property type="protein sequence ID" value="BDD86377.1"/>
    <property type="molecule type" value="Genomic_DNA"/>
</dbReference>
<proteinExistence type="predicted"/>
<evidence type="ECO:0000313" key="1">
    <source>
        <dbReference type="EMBL" id="BDD86377.1"/>
    </source>
</evidence>
<name>A0ABM7W6A6_9BACT</name>
<organism evidence="1 2">
    <name type="scientific">Desulfofustis limnaeus</name>
    <dbReference type="NCBI Taxonomy" id="2740163"/>
    <lineage>
        <taxon>Bacteria</taxon>
        <taxon>Pseudomonadati</taxon>
        <taxon>Thermodesulfobacteriota</taxon>
        <taxon>Desulfobulbia</taxon>
        <taxon>Desulfobulbales</taxon>
        <taxon>Desulfocapsaceae</taxon>
        <taxon>Desulfofustis</taxon>
    </lineage>
</organism>
<evidence type="ECO:0000313" key="2">
    <source>
        <dbReference type="Proteomes" id="UP000830055"/>
    </source>
</evidence>
<sequence length="169" mass="18837">MNDASREKQSRLIAVLREGIALVQMVFFKEMKARIDESRPDLAPQARGKIAGAITNELFGTINPDPVFIAFRREHQALIEQELLGLADNLPHLLPFLTDALRLQTLCDHQEGQTSDDTLLTADKLGILLSDRDTPLPSVFMTLVRELGARYQLIVPPAPHLPEDGEPVH</sequence>
<keyword evidence="2" id="KW-1185">Reference proteome</keyword>
<reference evidence="1 2" key="1">
    <citation type="submission" date="2022-01" db="EMBL/GenBank/DDBJ databases">
        <title>Desulfofustis limnae sp. nov., a novel mesophilic sulfate-reducing bacterium isolated from marsh soil.</title>
        <authorList>
            <person name="Watanabe M."/>
            <person name="Takahashi A."/>
            <person name="Kojima H."/>
            <person name="Fukui M."/>
        </authorList>
    </citation>
    <scope>NUCLEOTIDE SEQUENCE [LARGE SCALE GENOMIC DNA]</scope>
    <source>
        <strain evidence="1 2">PPLL</strain>
    </source>
</reference>
<dbReference type="RefSeq" id="WP_284153471.1">
    <property type="nucleotide sequence ID" value="NZ_AP025516.1"/>
</dbReference>
<dbReference type="Proteomes" id="UP000830055">
    <property type="component" value="Chromosome"/>
</dbReference>
<protein>
    <submittedName>
        <fullName evidence="1">Uncharacterized protein</fullName>
    </submittedName>
</protein>